<dbReference type="GO" id="GO:0030973">
    <property type="term" value="F:molybdate ion binding"/>
    <property type="evidence" value="ECO:0007669"/>
    <property type="project" value="UniProtKB-ARBA"/>
</dbReference>
<dbReference type="Gene3D" id="3.40.190.10">
    <property type="entry name" value="Periplasmic binding protein-like II"/>
    <property type="match status" value="2"/>
</dbReference>
<dbReference type="InterPro" id="IPR050682">
    <property type="entry name" value="ModA/WtpA"/>
</dbReference>
<evidence type="ECO:0000256" key="4">
    <source>
        <dbReference type="ARBA" id="ARBA00022729"/>
    </source>
</evidence>
<evidence type="ECO:0000256" key="6">
    <source>
        <dbReference type="SAM" id="SignalP"/>
    </source>
</evidence>
<dbReference type="FunFam" id="3.40.190.10:FF:000035">
    <property type="entry name" value="Molybdate ABC transporter substrate-binding protein"/>
    <property type="match status" value="1"/>
</dbReference>
<feature type="binding site" evidence="5">
    <location>
        <position position="211"/>
    </location>
    <ligand>
        <name>molybdate</name>
        <dbReference type="ChEBI" id="CHEBI:36264"/>
    </ligand>
</feature>
<feature type="binding site" evidence="5">
    <location>
        <position position="84"/>
    </location>
    <ligand>
        <name>molybdate</name>
        <dbReference type="ChEBI" id="CHEBI:36264"/>
    </ligand>
</feature>
<evidence type="ECO:0000256" key="2">
    <source>
        <dbReference type="ARBA" id="ARBA00022505"/>
    </source>
</evidence>
<evidence type="ECO:0000313" key="8">
    <source>
        <dbReference type="Proteomes" id="UP000214746"/>
    </source>
</evidence>
<dbReference type="EMBL" id="NHRJ02000013">
    <property type="protein sequence ID" value="PZE19758.1"/>
    <property type="molecule type" value="Genomic_DNA"/>
</dbReference>
<sequence length="279" mass="29941">MHRQIKMCSMIFLSAAMVLLTACSMAQPTAHSTRGVGGESTHDSNARVELTVSAAASLAGALKEIQPLYEAKQPVKINLNLGASGSLQRQIEQGAPVDVFLSAGSDHMAALISQGLVNEGRQRNLVTNQLVLIAPSDSAEHITAMADLQQDRIQRIAVGEPSTVPAGRYAREALGALGLWEPLQASIVLTKDVRQVLTYVESGNADAGFVYRTDALNSAKVKVVQEVDAALHSPIRYPVGIVSSTSHRDEAQAFYEYLQSKEAVNVLTRYGFTPPKETS</sequence>
<evidence type="ECO:0000256" key="1">
    <source>
        <dbReference type="ARBA" id="ARBA00009175"/>
    </source>
</evidence>
<protein>
    <submittedName>
        <fullName evidence="7">Molybdate ABC transporter substrate-binding protein</fullName>
    </submittedName>
</protein>
<dbReference type="Proteomes" id="UP000214746">
    <property type="component" value="Unassembled WGS sequence"/>
</dbReference>
<dbReference type="Pfam" id="PF13531">
    <property type="entry name" value="SBP_bac_11"/>
    <property type="match status" value="1"/>
</dbReference>
<dbReference type="SUPFAM" id="SSF53850">
    <property type="entry name" value="Periplasmic binding protein-like II"/>
    <property type="match status" value="1"/>
</dbReference>
<dbReference type="GO" id="GO:1901359">
    <property type="term" value="F:tungstate binding"/>
    <property type="evidence" value="ECO:0007669"/>
    <property type="project" value="UniProtKB-ARBA"/>
</dbReference>
<dbReference type="PIRSF" id="PIRSF004846">
    <property type="entry name" value="ModA"/>
    <property type="match status" value="1"/>
</dbReference>
<evidence type="ECO:0000256" key="3">
    <source>
        <dbReference type="ARBA" id="ARBA00022723"/>
    </source>
</evidence>
<keyword evidence="2 5" id="KW-0500">Molybdenum</keyword>
<reference evidence="7" key="1">
    <citation type="submission" date="2018-06" db="EMBL/GenBank/DDBJ databases">
        <title>Paenibacillus xerothermodurans sp. nov. an extremely dry heat resistant spore forming bacterium isolated from the soil of Cape Canaveral, Florida.</title>
        <authorList>
            <person name="Seuylemezian A."/>
            <person name="Kaur N."/>
            <person name="Patil P."/>
            <person name="Patil P."/>
            <person name="Mayilraj S."/>
            <person name="Vaishampayan P."/>
        </authorList>
    </citation>
    <scope>NUCLEOTIDE SEQUENCE [LARGE SCALE GENOMIC DNA]</scope>
    <source>
        <strain evidence="7">ATCC 27380</strain>
    </source>
</reference>
<dbReference type="GO" id="GO:0046872">
    <property type="term" value="F:metal ion binding"/>
    <property type="evidence" value="ECO:0007669"/>
    <property type="project" value="UniProtKB-KW"/>
</dbReference>
<dbReference type="RefSeq" id="WP_089201106.1">
    <property type="nucleotide sequence ID" value="NZ_NHRJ02000013.1"/>
</dbReference>
<dbReference type="NCBIfam" id="TIGR01256">
    <property type="entry name" value="modA"/>
    <property type="match status" value="1"/>
</dbReference>
<dbReference type="PANTHER" id="PTHR30632:SF0">
    <property type="entry name" value="SULFATE-BINDING PROTEIN"/>
    <property type="match status" value="1"/>
</dbReference>
<feature type="binding site" evidence="5">
    <location>
        <position position="166"/>
    </location>
    <ligand>
        <name>molybdate</name>
        <dbReference type="ChEBI" id="CHEBI:36264"/>
    </ligand>
</feature>
<feature type="binding site" evidence="5">
    <location>
        <position position="193"/>
    </location>
    <ligand>
        <name>molybdate</name>
        <dbReference type="ChEBI" id="CHEBI:36264"/>
    </ligand>
</feature>
<feature type="binding site" evidence="5">
    <location>
        <position position="57"/>
    </location>
    <ligand>
        <name>molybdate</name>
        <dbReference type="ChEBI" id="CHEBI:36264"/>
    </ligand>
</feature>
<comment type="caution">
    <text evidence="7">The sequence shown here is derived from an EMBL/GenBank/DDBJ whole genome shotgun (WGS) entry which is preliminary data.</text>
</comment>
<feature type="chain" id="PRO_5016002720" evidence="6">
    <location>
        <begin position="27"/>
        <end position="279"/>
    </location>
</feature>
<proteinExistence type="inferred from homology"/>
<dbReference type="PROSITE" id="PS51257">
    <property type="entry name" value="PROKAR_LIPOPROTEIN"/>
    <property type="match status" value="1"/>
</dbReference>
<evidence type="ECO:0000313" key="7">
    <source>
        <dbReference type="EMBL" id="PZE19758.1"/>
    </source>
</evidence>
<name>A0A2W1NY30_PAEXE</name>
<comment type="similarity">
    <text evidence="1">Belongs to the bacterial solute-binding protein ModA family.</text>
</comment>
<keyword evidence="3 5" id="KW-0479">Metal-binding</keyword>
<evidence type="ECO:0000256" key="5">
    <source>
        <dbReference type="PIRSR" id="PIRSR004846-1"/>
    </source>
</evidence>
<dbReference type="AlphaFoldDB" id="A0A2W1NY30"/>
<dbReference type="InterPro" id="IPR005950">
    <property type="entry name" value="ModA"/>
</dbReference>
<feature type="signal peptide" evidence="6">
    <location>
        <begin position="1"/>
        <end position="26"/>
    </location>
</feature>
<accession>A0A2W1NY30</accession>
<organism evidence="7 8">
    <name type="scientific">Paenibacillus xerothermodurans</name>
    <dbReference type="NCBI Taxonomy" id="1977292"/>
    <lineage>
        <taxon>Bacteria</taxon>
        <taxon>Bacillati</taxon>
        <taxon>Bacillota</taxon>
        <taxon>Bacilli</taxon>
        <taxon>Bacillales</taxon>
        <taxon>Paenibacillaceae</taxon>
        <taxon>Paenibacillus</taxon>
    </lineage>
</organism>
<dbReference type="OrthoDB" id="9785015at2"/>
<dbReference type="PANTHER" id="PTHR30632">
    <property type="entry name" value="MOLYBDATE-BINDING PERIPLASMIC PROTEIN"/>
    <property type="match status" value="1"/>
</dbReference>
<keyword evidence="8" id="KW-1185">Reference proteome</keyword>
<keyword evidence="4 6" id="KW-0732">Signal</keyword>
<dbReference type="InterPro" id="IPR041879">
    <property type="entry name" value="YvgL-like_PBP2"/>
</dbReference>
<gene>
    <name evidence="7" type="primary">modA</name>
    <name evidence="7" type="ORF">CBW46_016550</name>
</gene>
<dbReference type="CDD" id="cd13537">
    <property type="entry name" value="PBP2_YvgL_like"/>
    <property type="match status" value="1"/>
</dbReference>
<dbReference type="GO" id="GO:0015689">
    <property type="term" value="P:molybdate ion transport"/>
    <property type="evidence" value="ECO:0007669"/>
    <property type="project" value="InterPro"/>
</dbReference>